<dbReference type="PANTHER" id="PTHR45714:SF34">
    <property type="entry name" value="HOMEOBOX-LEUCINE ZIPPER PROTEIN HAT9"/>
    <property type="match status" value="1"/>
</dbReference>
<dbReference type="PROSITE" id="PS50071">
    <property type="entry name" value="HOMEOBOX_2"/>
    <property type="match status" value="1"/>
</dbReference>
<dbReference type="InterPro" id="IPR017970">
    <property type="entry name" value="Homeobox_CS"/>
</dbReference>
<keyword evidence="5 8" id="KW-0371">Homeobox</keyword>
<keyword evidence="4 8" id="KW-0238">DNA-binding</keyword>
<feature type="compositionally biased region" description="Low complexity" evidence="11">
    <location>
        <begin position="115"/>
        <end position="126"/>
    </location>
</feature>
<keyword evidence="3" id="KW-0805">Transcription regulation</keyword>
<organism evidence="13 14">
    <name type="scientific">Arachis hypogaea</name>
    <name type="common">Peanut</name>
    <dbReference type="NCBI Taxonomy" id="3818"/>
    <lineage>
        <taxon>Eukaryota</taxon>
        <taxon>Viridiplantae</taxon>
        <taxon>Streptophyta</taxon>
        <taxon>Embryophyta</taxon>
        <taxon>Tracheophyta</taxon>
        <taxon>Spermatophyta</taxon>
        <taxon>Magnoliopsida</taxon>
        <taxon>eudicotyledons</taxon>
        <taxon>Gunneridae</taxon>
        <taxon>Pentapetalae</taxon>
        <taxon>rosids</taxon>
        <taxon>fabids</taxon>
        <taxon>Fabales</taxon>
        <taxon>Fabaceae</taxon>
        <taxon>Papilionoideae</taxon>
        <taxon>50 kb inversion clade</taxon>
        <taxon>dalbergioids sensu lato</taxon>
        <taxon>Dalbergieae</taxon>
        <taxon>Pterocarpus clade</taxon>
        <taxon>Arachis</taxon>
    </lineage>
</organism>
<dbReference type="Pfam" id="PF00046">
    <property type="entry name" value="Homeodomain"/>
    <property type="match status" value="1"/>
</dbReference>
<dbReference type="Proteomes" id="UP000289738">
    <property type="component" value="Chromosome A01"/>
</dbReference>
<feature type="coiled-coil region" evidence="10">
    <location>
        <begin position="238"/>
        <end position="268"/>
    </location>
</feature>
<dbReference type="GO" id="GO:0043565">
    <property type="term" value="F:sequence-specific DNA binding"/>
    <property type="evidence" value="ECO:0007669"/>
    <property type="project" value="InterPro"/>
</dbReference>
<dbReference type="EMBL" id="SDMP01000001">
    <property type="protein sequence ID" value="RYR78482.1"/>
    <property type="molecule type" value="Genomic_DNA"/>
</dbReference>
<dbReference type="InterPro" id="IPR001356">
    <property type="entry name" value="HD"/>
</dbReference>
<reference evidence="13 14" key="1">
    <citation type="submission" date="2019-01" db="EMBL/GenBank/DDBJ databases">
        <title>Sequencing of cultivated peanut Arachis hypogaea provides insights into genome evolution and oil improvement.</title>
        <authorList>
            <person name="Chen X."/>
        </authorList>
    </citation>
    <scope>NUCLEOTIDE SEQUENCE [LARGE SCALE GENOMIC DNA]</scope>
    <source>
        <strain evidence="14">cv. Fuhuasheng</strain>
        <tissue evidence="13">Leaves</tissue>
    </source>
</reference>
<sequence>MGLHHDSTHNNNNSGLHLVLGLALSSSSDSPTQETITTSTKIPPYSSSSTVTTDDAELLLPSLTLALSGHDVNKNKNDDPQEHHRVQVVPTKANNNKVYSSEDYPSTGDVSAQNSPHHSAVSSFSSGCRRGVKRERDVSASDEAEAEAEATEIERLSSRISDEEEDGGTTASAAARKKLRLTKEQSALLEDSFKQHSTLNPKQKQALAMQLNLRPRQVEVWFQNRRARTKLKQTEVDCEFLKKCCETLTDENRRLQKELQELKALKLSQPLYMPPMPAATLTICPSCDRAVAIGSGGSASNNIKNTPLISLAPKPHHFFSPFTNPSAAC</sequence>
<evidence type="ECO:0000256" key="3">
    <source>
        <dbReference type="ARBA" id="ARBA00023015"/>
    </source>
</evidence>
<evidence type="ECO:0000256" key="9">
    <source>
        <dbReference type="RuleBase" id="RU000682"/>
    </source>
</evidence>
<evidence type="ECO:0000256" key="2">
    <source>
        <dbReference type="ARBA" id="ARBA00006074"/>
    </source>
</evidence>
<keyword evidence="14" id="KW-1185">Reference proteome</keyword>
<feature type="compositionally biased region" description="Acidic residues" evidence="11">
    <location>
        <begin position="140"/>
        <end position="151"/>
    </location>
</feature>
<dbReference type="InterPro" id="IPR050762">
    <property type="entry name" value="HD-ZIP_Homeobox_LZ_Class_II"/>
</dbReference>
<protein>
    <recommendedName>
        <fullName evidence="12">Homeobox domain-containing protein</fullName>
    </recommendedName>
</protein>
<feature type="DNA-binding region" description="Homeobox" evidence="8">
    <location>
        <begin position="174"/>
        <end position="233"/>
    </location>
</feature>
<evidence type="ECO:0000256" key="4">
    <source>
        <dbReference type="ARBA" id="ARBA00023125"/>
    </source>
</evidence>
<dbReference type="SMART" id="SM00389">
    <property type="entry name" value="HOX"/>
    <property type="match status" value="1"/>
</dbReference>
<evidence type="ECO:0000256" key="6">
    <source>
        <dbReference type="ARBA" id="ARBA00023163"/>
    </source>
</evidence>
<evidence type="ECO:0000256" key="8">
    <source>
        <dbReference type="PROSITE-ProRule" id="PRU00108"/>
    </source>
</evidence>
<evidence type="ECO:0000256" key="11">
    <source>
        <dbReference type="SAM" id="MobiDB-lite"/>
    </source>
</evidence>
<dbReference type="PANTHER" id="PTHR45714">
    <property type="entry name" value="HOMEOBOX-LEUCINE ZIPPER PROTEIN HAT14"/>
    <property type="match status" value="1"/>
</dbReference>
<feature type="region of interest" description="Disordered" evidence="11">
    <location>
        <begin position="26"/>
        <end position="48"/>
    </location>
</feature>
<dbReference type="FunFam" id="1.10.10.60:FF:000577">
    <property type="entry name" value="Homeobox-leucine zipper protein 18"/>
    <property type="match status" value="1"/>
</dbReference>
<keyword evidence="10" id="KW-0175">Coiled coil</keyword>
<comment type="subcellular location">
    <subcellularLocation>
        <location evidence="1 8 9">Nucleus</location>
    </subcellularLocation>
</comment>
<dbReference type="InterPro" id="IPR003106">
    <property type="entry name" value="Leu_zip_homeo"/>
</dbReference>
<dbReference type="GO" id="GO:0005634">
    <property type="term" value="C:nucleus"/>
    <property type="evidence" value="ECO:0007669"/>
    <property type="project" value="UniProtKB-SubCell"/>
</dbReference>
<comment type="caution">
    <text evidence="13">The sequence shown here is derived from an EMBL/GenBank/DDBJ whole genome shotgun (WGS) entry which is preliminary data.</text>
</comment>
<keyword evidence="6" id="KW-0804">Transcription</keyword>
<evidence type="ECO:0000256" key="7">
    <source>
        <dbReference type="ARBA" id="ARBA00023242"/>
    </source>
</evidence>
<dbReference type="Gramene" id="arahy.Tifrunner.gnm2.ann2.Ah01g146900.1">
    <property type="protein sequence ID" value="arahy.Tifrunner.gnm2.ann2.Ah01g146900.1-CDS"/>
    <property type="gene ID" value="arahy.Tifrunner.gnm2.ann2.Ah01g146900"/>
</dbReference>
<dbReference type="InterPro" id="IPR009057">
    <property type="entry name" value="Homeodomain-like_sf"/>
</dbReference>
<evidence type="ECO:0000256" key="1">
    <source>
        <dbReference type="ARBA" id="ARBA00004123"/>
    </source>
</evidence>
<dbReference type="STRING" id="3818.A0A445ET11"/>
<dbReference type="Gene3D" id="1.10.10.60">
    <property type="entry name" value="Homeodomain-like"/>
    <property type="match status" value="1"/>
</dbReference>
<name>A0A445ET11_ARAHY</name>
<dbReference type="PROSITE" id="PS00027">
    <property type="entry name" value="HOMEOBOX_1"/>
    <property type="match status" value="1"/>
</dbReference>
<feature type="region of interest" description="Disordered" evidence="11">
    <location>
        <begin position="91"/>
        <end position="172"/>
    </location>
</feature>
<dbReference type="SMART" id="SM00340">
    <property type="entry name" value="HALZ"/>
    <property type="match status" value="1"/>
</dbReference>
<accession>A0A445ET11</accession>
<evidence type="ECO:0000256" key="10">
    <source>
        <dbReference type="SAM" id="Coils"/>
    </source>
</evidence>
<dbReference type="Pfam" id="PF02183">
    <property type="entry name" value="HALZ"/>
    <property type="match status" value="1"/>
</dbReference>
<evidence type="ECO:0000259" key="12">
    <source>
        <dbReference type="PROSITE" id="PS50071"/>
    </source>
</evidence>
<dbReference type="AlphaFoldDB" id="A0A445ET11"/>
<dbReference type="SUPFAM" id="SSF46689">
    <property type="entry name" value="Homeodomain-like"/>
    <property type="match status" value="1"/>
</dbReference>
<comment type="similarity">
    <text evidence="2">Belongs to the HD-ZIP homeobox family. Class II subfamily.</text>
</comment>
<dbReference type="CDD" id="cd00086">
    <property type="entry name" value="homeodomain"/>
    <property type="match status" value="1"/>
</dbReference>
<dbReference type="SMR" id="A0A445ET11"/>
<feature type="domain" description="Homeobox" evidence="12">
    <location>
        <begin position="172"/>
        <end position="232"/>
    </location>
</feature>
<feature type="compositionally biased region" description="Basic and acidic residues" evidence="11">
    <location>
        <begin position="152"/>
        <end position="161"/>
    </location>
</feature>
<dbReference type="GO" id="GO:0000981">
    <property type="term" value="F:DNA-binding transcription factor activity, RNA polymerase II-specific"/>
    <property type="evidence" value="ECO:0007669"/>
    <property type="project" value="InterPro"/>
</dbReference>
<keyword evidence="7 8" id="KW-0539">Nucleus</keyword>
<dbReference type="OrthoDB" id="6159439at2759"/>
<proteinExistence type="inferred from homology"/>
<evidence type="ECO:0000313" key="13">
    <source>
        <dbReference type="EMBL" id="RYR78482.1"/>
    </source>
</evidence>
<evidence type="ECO:0000313" key="14">
    <source>
        <dbReference type="Proteomes" id="UP000289738"/>
    </source>
</evidence>
<gene>
    <name evidence="13" type="ORF">Ahy_A01g003301</name>
</gene>
<evidence type="ECO:0000256" key="5">
    <source>
        <dbReference type="ARBA" id="ARBA00023155"/>
    </source>
</evidence>